<dbReference type="EMBL" id="OU963868">
    <property type="protein sequence ID" value="CAH0393549.1"/>
    <property type="molecule type" value="Genomic_DNA"/>
</dbReference>
<proteinExistence type="predicted"/>
<gene>
    <name evidence="6" type="ORF">BEMITA_LOCUS11935</name>
</gene>
<feature type="compositionally biased region" description="Polar residues" evidence="4">
    <location>
        <begin position="122"/>
        <end position="139"/>
    </location>
</feature>
<evidence type="ECO:0000256" key="4">
    <source>
        <dbReference type="SAM" id="MobiDB-lite"/>
    </source>
</evidence>
<evidence type="ECO:0000256" key="1">
    <source>
        <dbReference type="ARBA" id="ARBA00022884"/>
    </source>
</evidence>
<name>A0A9P0AKK2_BEMTA</name>
<evidence type="ECO:0000313" key="6">
    <source>
        <dbReference type="EMBL" id="CAH0393549.1"/>
    </source>
</evidence>
<dbReference type="InterPro" id="IPR012677">
    <property type="entry name" value="Nucleotide-bd_a/b_plait_sf"/>
</dbReference>
<feature type="compositionally biased region" description="Basic and acidic residues" evidence="4">
    <location>
        <begin position="408"/>
        <end position="425"/>
    </location>
</feature>
<dbReference type="Gene3D" id="3.30.70.330">
    <property type="match status" value="1"/>
</dbReference>
<organism evidence="6 7">
    <name type="scientific">Bemisia tabaci</name>
    <name type="common">Sweetpotato whitefly</name>
    <name type="synonym">Aleurodes tabaci</name>
    <dbReference type="NCBI Taxonomy" id="7038"/>
    <lineage>
        <taxon>Eukaryota</taxon>
        <taxon>Metazoa</taxon>
        <taxon>Ecdysozoa</taxon>
        <taxon>Arthropoda</taxon>
        <taxon>Hexapoda</taxon>
        <taxon>Insecta</taxon>
        <taxon>Pterygota</taxon>
        <taxon>Neoptera</taxon>
        <taxon>Paraneoptera</taxon>
        <taxon>Hemiptera</taxon>
        <taxon>Sternorrhyncha</taxon>
        <taxon>Aleyrodoidea</taxon>
        <taxon>Aleyrodidae</taxon>
        <taxon>Aleyrodinae</taxon>
        <taxon>Bemisia</taxon>
    </lineage>
</organism>
<evidence type="ECO:0000313" key="7">
    <source>
        <dbReference type="Proteomes" id="UP001152759"/>
    </source>
</evidence>
<feature type="compositionally biased region" description="Basic and acidic residues" evidence="4">
    <location>
        <begin position="386"/>
        <end position="401"/>
    </location>
</feature>
<dbReference type="Proteomes" id="UP001152759">
    <property type="component" value="Chromosome 7"/>
</dbReference>
<keyword evidence="3" id="KW-0175">Coiled coil</keyword>
<dbReference type="InterPro" id="IPR035979">
    <property type="entry name" value="RBD_domain_sf"/>
</dbReference>
<sequence length="521" mass="59604">MTDNGLPLVMSPVQLVPFQYSMPPPPMLMGPPPPPPISTASGAANWGISAEWQGLLCQQVQQQQMHQQQMQQQQQMHQQIQQQMQQQQKQLSQQQPQQPLVAASVASYSMQMPWANGGVQLTSSQRNSPYSRPPTTMTNDGFAVPWPPRARFNRNSKSAPNKFRRGNEGSTNGEARRRRKKKSLFEEYISTKPWNKEDAVKALTVETDLMNERTEKTVIIRFPDPDLSKSIVQRYHPDIKSVHFQAPSDQRFCYVHLEDDVDVDEVIESLNKTKFGTGYLSAERKPVTNQKCDSNTDVIECIDPYTLYVGNLPANTTTMTLLEHFPTSTIIKISQEQRVISHMWAFVAFKTVDLAIEALKSTRNLKIDSRNIAVRFRRGAKPLNSKNKEQAKDGSNSKETSKQSQEMIEPKKEPIDDYERIRGVEIDDEYDEPSVDDELDSVMGDYDQDYDDDDEDVEFVAPNGYHDQDFEEDDDEVMAFHSLPLSLPQTVVCKKEEKHFSHPNDVDDEDDDDDTDVWRLR</sequence>
<feature type="compositionally biased region" description="Acidic residues" evidence="4">
    <location>
        <begin position="426"/>
        <end position="456"/>
    </location>
</feature>
<dbReference type="SUPFAM" id="SSF54928">
    <property type="entry name" value="RNA-binding domain, RBD"/>
    <property type="match status" value="1"/>
</dbReference>
<dbReference type="PROSITE" id="PS50102">
    <property type="entry name" value="RRM"/>
    <property type="match status" value="1"/>
</dbReference>
<feature type="region of interest" description="Disordered" evidence="4">
    <location>
        <begin position="497"/>
        <end position="521"/>
    </location>
</feature>
<feature type="compositionally biased region" description="Acidic residues" evidence="4">
    <location>
        <begin position="506"/>
        <end position="515"/>
    </location>
</feature>
<feature type="region of interest" description="Disordered" evidence="4">
    <location>
        <begin position="378"/>
        <end position="456"/>
    </location>
</feature>
<dbReference type="CDD" id="cd00590">
    <property type="entry name" value="RRM_SF"/>
    <property type="match status" value="1"/>
</dbReference>
<evidence type="ECO:0000259" key="5">
    <source>
        <dbReference type="PROSITE" id="PS50102"/>
    </source>
</evidence>
<dbReference type="Pfam" id="PF00076">
    <property type="entry name" value="RRM_1"/>
    <property type="match status" value="1"/>
</dbReference>
<feature type="coiled-coil region" evidence="3">
    <location>
        <begin position="63"/>
        <end position="90"/>
    </location>
</feature>
<evidence type="ECO:0000256" key="2">
    <source>
        <dbReference type="PROSITE-ProRule" id="PRU00176"/>
    </source>
</evidence>
<dbReference type="InterPro" id="IPR000504">
    <property type="entry name" value="RRM_dom"/>
</dbReference>
<reference evidence="6" key="1">
    <citation type="submission" date="2021-12" db="EMBL/GenBank/DDBJ databases">
        <authorList>
            <person name="King R."/>
        </authorList>
    </citation>
    <scope>NUCLEOTIDE SEQUENCE</scope>
</reference>
<feature type="domain" description="RRM" evidence="5">
    <location>
        <begin position="305"/>
        <end position="379"/>
    </location>
</feature>
<accession>A0A9P0AKK2</accession>
<feature type="region of interest" description="Disordered" evidence="4">
    <location>
        <begin position="122"/>
        <end position="180"/>
    </location>
</feature>
<keyword evidence="7" id="KW-1185">Reference proteome</keyword>
<dbReference type="AlphaFoldDB" id="A0A9P0AKK2"/>
<evidence type="ECO:0000256" key="3">
    <source>
        <dbReference type="SAM" id="Coils"/>
    </source>
</evidence>
<keyword evidence="1 2" id="KW-0694">RNA-binding</keyword>
<dbReference type="SMART" id="SM00360">
    <property type="entry name" value="RRM"/>
    <property type="match status" value="2"/>
</dbReference>
<dbReference type="GO" id="GO:0003723">
    <property type="term" value="F:RNA binding"/>
    <property type="evidence" value="ECO:0007669"/>
    <property type="project" value="UniProtKB-UniRule"/>
</dbReference>
<protein>
    <recommendedName>
        <fullName evidence="5">RRM domain-containing protein</fullName>
    </recommendedName>
</protein>